<keyword evidence="2" id="KW-0969">Cilium</keyword>
<accession>A0ABV8UFP1</accession>
<evidence type="ECO:0000256" key="1">
    <source>
        <dbReference type="SAM" id="MobiDB-lite"/>
    </source>
</evidence>
<feature type="region of interest" description="Disordered" evidence="1">
    <location>
        <begin position="118"/>
        <end position="143"/>
    </location>
</feature>
<dbReference type="EMBL" id="JBHSCR010000035">
    <property type="protein sequence ID" value="MFC4349661.1"/>
    <property type="molecule type" value="Genomic_DNA"/>
</dbReference>
<evidence type="ECO:0000313" key="2">
    <source>
        <dbReference type="EMBL" id="MFC4349661.1"/>
    </source>
</evidence>
<dbReference type="RefSeq" id="WP_082719731.1">
    <property type="nucleotide sequence ID" value="NZ_JBHSCR010000035.1"/>
</dbReference>
<keyword evidence="2" id="KW-0282">Flagellum</keyword>
<feature type="compositionally biased region" description="Polar residues" evidence="1">
    <location>
        <begin position="128"/>
        <end position="143"/>
    </location>
</feature>
<keyword evidence="3" id="KW-1185">Reference proteome</keyword>
<name>A0ABV8UFP1_9PROT</name>
<gene>
    <name evidence="2" type="primary">flaF</name>
    <name evidence="2" type="ORF">ACFO5Q_17555</name>
</gene>
<dbReference type="Proteomes" id="UP001595776">
    <property type="component" value="Unassembled WGS sequence"/>
</dbReference>
<keyword evidence="2" id="KW-0966">Cell projection</keyword>
<proteinExistence type="predicted"/>
<evidence type="ECO:0000313" key="3">
    <source>
        <dbReference type="Proteomes" id="UP001595776"/>
    </source>
</evidence>
<sequence length="143" mass="16208">MSYQAYQKAQHSAENPSQVEYRLFAEVTNALIKAKDRNIRDKEMVEALDWNRRMWSVLSSDCGTEGNGLPPQLRAGIISLSIWVSKHSSAVVRGEESIDDLININRTIMEGLADQARLQQRAQEENNDAQQQPQDQKPINSLL</sequence>
<organism evidence="2 3">
    <name type="scientific">Kordiimonas lipolytica</name>
    <dbReference type="NCBI Taxonomy" id="1662421"/>
    <lineage>
        <taxon>Bacteria</taxon>
        <taxon>Pseudomonadati</taxon>
        <taxon>Pseudomonadota</taxon>
        <taxon>Alphaproteobacteria</taxon>
        <taxon>Kordiimonadales</taxon>
        <taxon>Kordiimonadaceae</taxon>
        <taxon>Kordiimonas</taxon>
    </lineage>
</organism>
<dbReference type="NCBIfam" id="NF009435">
    <property type="entry name" value="PRK12794.1"/>
    <property type="match status" value="1"/>
</dbReference>
<dbReference type="InterPro" id="IPR010845">
    <property type="entry name" value="FlaF"/>
</dbReference>
<comment type="caution">
    <text evidence="2">The sequence shown here is derived from an EMBL/GenBank/DDBJ whole genome shotgun (WGS) entry which is preliminary data.</text>
</comment>
<protein>
    <submittedName>
        <fullName evidence="2">Flagellar biosynthesis regulator FlaF</fullName>
    </submittedName>
</protein>
<reference evidence="3" key="1">
    <citation type="journal article" date="2019" name="Int. J. Syst. Evol. Microbiol.">
        <title>The Global Catalogue of Microorganisms (GCM) 10K type strain sequencing project: providing services to taxonomists for standard genome sequencing and annotation.</title>
        <authorList>
            <consortium name="The Broad Institute Genomics Platform"/>
            <consortium name="The Broad Institute Genome Sequencing Center for Infectious Disease"/>
            <person name="Wu L."/>
            <person name="Ma J."/>
        </authorList>
    </citation>
    <scope>NUCLEOTIDE SEQUENCE [LARGE SCALE GENOMIC DNA]</scope>
    <source>
        <strain evidence="3">CGMCC 1.15304</strain>
    </source>
</reference>
<dbReference type="Pfam" id="PF07309">
    <property type="entry name" value="FlaF"/>
    <property type="match status" value="1"/>
</dbReference>